<proteinExistence type="predicted"/>
<evidence type="ECO:0000313" key="2">
    <source>
        <dbReference type="Proteomes" id="UP001331515"/>
    </source>
</evidence>
<reference evidence="1 2" key="1">
    <citation type="journal article" date="2023" name="Mol. Biol. Evol.">
        <title>Genomics of Secondarily Temperate Adaptation in the Only Non-Antarctic Icefish.</title>
        <authorList>
            <person name="Rivera-Colon A.G."/>
            <person name="Rayamajhi N."/>
            <person name="Minhas B.F."/>
            <person name="Madrigal G."/>
            <person name="Bilyk K.T."/>
            <person name="Yoon V."/>
            <person name="Hune M."/>
            <person name="Gregory S."/>
            <person name="Cheng C.H.C."/>
            <person name="Catchen J.M."/>
        </authorList>
    </citation>
    <scope>NUCLEOTIDE SEQUENCE [LARGE SCALE GENOMIC DNA]</scope>
    <source>
        <tissue evidence="1">White muscle</tissue>
    </source>
</reference>
<organism evidence="1 2">
    <name type="scientific">Champsocephalus gunnari</name>
    <name type="common">Mackerel icefish</name>
    <dbReference type="NCBI Taxonomy" id="52237"/>
    <lineage>
        <taxon>Eukaryota</taxon>
        <taxon>Metazoa</taxon>
        <taxon>Chordata</taxon>
        <taxon>Craniata</taxon>
        <taxon>Vertebrata</taxon>
        <taxon>Euteleostomi</taxon>
        <taxon>Actinopterygii</taxon>
        <taxon>Neopterygii</taxon>
        <taxon>Teleostei</taxon>
        <taxon>Neoteleostei</taxon>
        <taxon>Acanthomorphata</taxon>
        <taxon>Eupercaria</taxon>
        <taxon>Perciformes</taxon>
        <taxon>Notothenioidei</taxon>
        <taxon>Channichthyidae</taxon>
        <taxon>Champsocephalus</taxon>
    </lineage>
</organism>
<name>A0AAN8GYY7_CHAGU</name>
<evidence type="ECO:0000313" key="1">
    <source>
        <dbReference type="EMBL" id="KAK5895702.1"/>
    </source>
</evidence>
<keyword evidence="2" id="KW-1185">Reference proteome</keyword>
<protein>
    <submittedName>
        <fullName evidence="1">Uncharacterized protein</fullName>
    </submittedName>
</protein>
<accession>A0AAN8GYY7</accession>
<dbReference type="Proteomes" id="UP001331515">
    <property type="component" value="Unassembled WGS sequence"/>
</dbReference>
<sequence>MSVSILRTHLTFVTAAVHGYSSVEKSNKLKPVRHNEVPQLLVTTGPIACLESLNESALGSSPLHSWPVKL</sequence>
<gene>
    <name evidence="1" type="ORF">CgunFtcFv8_009372</name>
</gene>
<dbReference type="EMBL" id="JAURVH010001534">
    <property type="protein sequence ID" value="KAK5895702.1"/>
    <property type="molecule type" value="Genomic_DNA"/>
</dbReference>
<comment type="caution">
    <text evidence="1">The sequence shown here is derived from an EMBL/GenBank/DDBJ whole genome shotgun (WGS) entry which is preliminary data.</text>
</comment>
<dbReference type="AlphaFoldDB" id="A0AAN8GYY7"/>